<dbReference type="HAMAP" id="MF_00983">
    <property type="entry name" value="PriA"/>
    <property type="match status" value="1"/>
</dbReference>
<evidence type="ECO:0000256" key="12">
    <source>
        <dbReference type="HAMAP-Rule" id="MF_00983"/>
    </source>
</evidence>
<proteinExistence type="inferred from homology"/>
<evidence type="ECO:0000256" key="10">
    <source>
        <dbReference type="ARBA" id="ARBA00023235"/>
    </source>
</evidence>
<dbReference type="PANTHER" id="PTHR30580:SF0">
    <property type="entry name" value="PRIMOSOMAL PROTEIN N"/>
    <property type="match status" value="1"/>
</dbReference>
<feature type="binding site" evidence="12">
    <location>
        <position position="471"/>
    </location>
    <ligand>
        <name>Zn(2+)</name>
        <dbReference type="ChEBI" id="CHEBI:29105"/>
        <label>2</label>
    </ligand>
</feature>
<dbReference type="GO" id="GO:0016887">
    <property type="term" value="F:ATP hydrolysis activity"/>
    <property type="evidence" value="ECO:0007669"/>
    <property type="project" value="RHEA"/>
</dbReference>
<evidence type="ECO:0000313" key="16">
    <source>
        <dbReference type="Proteomes" id="UP000065807"/>
    </source>
</evidence>
<dbReference type="AlphaFoldDB" id="A0A0K2SK09"/>
<dbReference type="Pfam" id="PF18319">
    <property type="entry name" value="Zn_ribbon_PriA"/>
    <property type="match status" value="1"/>
</dbReference>
<dbReference type="Pfam" id="PF00270">
    <property type="entry name" value="DEAD"/>
    <property type="match status" value="1"/>
</dbReference>
<keyword evidence="6 12" id="KW-0347">Helicase</keyword>
<dbReference type="SUPFAM" id="SSF52540">
    <property type="entry name" value="P-loop containing nucleoside triphosphate hydrolases"/>
    <property type="match status" value="2"/>
</dbReference>
<dbReference type="GO" id="GO:0005524">
    <property type="term" value="F:ATP binding"/>
    <property type="evidence" value="ECO:0007669"/>
    <property type="project" value="UniProtKB-UniRule"/>
</dbReference>
<feature type="domain" description="Helicase C-terminal" evidence="14">
    <location>
        <begin position="454"/>
        <end position="645"/>
    </location>
</feature>
<dbReference type="GO" id="GO:0003677">
    <property type="term" value="F:DNA binding"/>
    <property type="evidence" value="ECO:0007669"/>
    <property type="project" value="UniProtKB-UniRule"/>
</dbReference>
<evidence type="ECO:0000256" key="9">
    <source>
        <dbReference type="ARBA" id="ARBA00023125"/>
    </source>
</evidence>
<dbReference type="NCBIfam" id="TIGR00595">
    <property type="entry name" value="priA"/>
    <property type="match status" value="1"/>
</dbReference>
<evidence type="ECO:0000256" key="3">
    <source>
        <dbReference type="ARBA" id="ARBA00022723"/>
    </source>
</evidence>
<evidence type="ECO:0000256" key="2">
    <source>
        <dbReference type="ARBA" id="ARBA00022705"/>
    </source>
</evidence>
<keyword evidence="3 12" id="KW-0479">Metal-binding</keyword>
<feature type="binding site" evidence="12">
    <location>
        <position position="481"/>
    </location>
    <ligand>
        <name>Zn(2+)</name>
        <dbReference type="ChEBI" id="CHEBI:29105"/>
        <label>1</label>
    </ligand>
</feature>
<dbReference type="Proteomes" id="UP000065807">
    <property type="component" value="Chromosome"/>
</dbReference>
<dbReference type="InterPro" id="IPR001650">
    <property type="entry name" value="Helicase_C-like"/>
</dbReference>
<evidence type="ECO:0000256" key="6">
    <source>
        <dbReference type="ARBA" id="ARBA00022806"/>
    </source>
</evidence>
<dbReference type="InterPro" id="IPR042115">
    <property type="entry name" value="PriA_3primeBD_sf"/>
</dbReference>
<sequence length="733" mass="81227">MAVDLPLPGAMESLDYAVPERLRPQVRLGTRVQVPVRARAVQGWVVAVHQGPPTRPLREVAVVLDSEPLLGPEELDLARWVAARYLAPLGQVLPLFLPPGQRPDRRRTVRERHLRAYRLAVSEEAARAALAELVRAPRQRQALEFLLEQESGPVPARELAARAGDGAARGLLERGLVEAVPLSLERNPYAGWRDPTPPPRLSPEQAQVLQEASRRLEGGGTILLHGVTGSGKTEVYLRLIETVLARGKQAILLVPEISLTPQAMRRFQGRFPGRVAMLHSGMSDGERYDQWWKVRRGEASVVVGARSAVFAPVRDLGLVVVDEEHASSYKQEETPRYHAREVAVERARRQGALCVLGSATPSLESFLAAEEGRLVRLQLRHRVDGRSLPRVRLVDLRQELKEGHQGLFSRALEQALASRLERDEQAILLLNRRGYQSFLLCRECGAVVECPHCQVTLTYHKVGHALRCHYCGTEQPVPERCPACGTGELSGLGLGTQQVEEELRRLFPAARVLRMDADTTTRKGAHDQILRRFEAGEGDVLVGTQMVAKGLDYPGVTLVGVIDADTSLRLPDFRGAELAFQLVTQVAGRSGRGVLPGEVVVQTYLPEHYSLQAAREHDYPSFFRRELVYRKRLGYPPLSHLLRLLVQAPAADAAEDEAGALARELKERRRGGAPYRVLGPAPAPLGRLKDLYRWHVLLVGPLEALLEAGRAVRERRPGRSCQVVEDMDPVSLL</sequence>
<dbReference type="FunFam" id="3.40.50.300:FF:000489">
    <property type="entry name" value="Primosome assembly protein PriA"/>
    <property type="match status" value="1"/>
</dbReference>
<comment type="catalytic activity">
    <reaction evidence="12">
        <text>Couples ATP hydrolysis with the unwinding of duplex DNA by translocating in the 3'-5' direction.</text>
        <dbReference type="EC" id="5.6.2.4"/>
    </reaction>
</comment>
<feature type="domain" description="Helicase ATP-binding" evidence="13">
    <location>
        <begin position="213"/>
        <end position="379"/>
    </location>
</feature>
<keyword evidence="16" id="KW-1185">Reference proteome</keyword>
<dbReference type="InterPro" id="IPR005259">
    <property type="entry name" value="PriA"/>
</dbReference>
<dbReference type="CDD" id="cd18804">
    <property type="entry name" value="SF2_C_priA"/>
    <property type="match status" value="1"/>
</dbReference>
<accession>A0A0K2SK09</accession>
<dbReference type="CDD" id="cd17929">
    <property type="entry name" value="DEXHc_priA"/>
    <property type="match status" value="1"/>
</dbReference>
<dbReference type="STRING" id="1555112.LIP_1588"/>
<protein>
    <recommendedName>
        <fullName evidence="12">Replication restart protein PriA</fullName>
    </recommendedName>
    <alternativeName>
        <fullName evidence="12">ATP-dependent DNA helicase PriA</fullName>
        <ecNumber evidence="12">5.6.2.4</ecNumber>
    </alternativeName>
    <alternativeName>
        <fullName evidence="12">DNA 3'-5' helicase PriA</fullName>
    </alternativeName>
</protein>
<dbReference type="GO" id="GO:0008270">
    <property type="term" value="F:zinc ion binding"/>
    <property type="evidence" value="ECO:0007669"/>
    <property type="project" value="UniProtKB-UniRule"/>
</dbReference>
<evidence type="ECO:0000313" key="15">
    <source>
        <dbReference type="EMBL" id="BAS27435.1"/>
    </source>
</evidence>
<keyword evidence="2 12" id="KW-0235">DNA replication</keyword>
<dbReference type="GO" id="GO:0043138">
    <property type="term" value="F:3'-5' DNA helicase activity"/>
    <property type="evidence" value="ECO:0007669"/>
    <property type="project" value="UniProtKB-EC"/>
</dbReference>
<dbReference type="EC" id="5.6.2.4" evidence="12"/>
<dbReference type="Pfam" id="PF17764">
    <property type="entry name" value="PriA_3primeBD"/>
    <property type="match status" value="1"/>
</dbReference>
<dbReference type="GO" id="GO:1990077">
    <property type="term" value="C:primosome complex"/>
    <property type="evidence" value="ECO:0007669"/>
    <property type="project" value="UniProtKB-UniRule"/>
</dbReference>
<dbReference type="InterPro" id="IPR014001">
    <property type="entry name" value="Helicase_ATP-bd"/>
</dbReference>
<dbReference type="InterPro" id="IPR041236">
    <property type="entry name" value="PriA_C"/>
</dbReference>
<dbReference type="PROSITE" id="PS51192">
    <property type="entry name" value="HELICASE_ATP_BIND_1"/>
    <property type="match status" value="1"/>
</dbReference>
<dbReference type="InterPro" id="IPR011545">
    <property type="entry name" value="DEAD/DEAH_box_helicase_dom"/>
</dbReference>
<evidence type="ECO:0000259" key="14">
    <source>
        <dbReference type="PROSITE" id="PS51194"/>
    </source>
</evidence>
<evidence type="ECO:0000256" key="8">
    <source>
        <dbReference type="ARBA" id="ARBA00022840"/>
    </source>
</evidence>
<dbReference type="SMART" id="SM00490">
    <property type="entry name" value="HELICc"/>
    <property type="match status" value="1"/>
</dbReference>
<evidence type="ECO:0000259" key="13">
    <source>
        <dbReference type="PROSITE" id="PS51192"/>
    </source>
</evidence>
<feature type="binding site" evidence="12">
    <location>
        <position position="444"/>
    </location>
    <ligand>
        <name>Zn(2+)</name>
        <dbReference type="ChEBI" id="CHEBI:29105"/>
        <label>1</label>
    </ligand>
</feature>
<dbReference type="InterPro" id="IPR027417">
    <property type="entry name" value="P-loop_NTPase"/>
</dbReference>
<keyword evidence="5 12" id="KW-0378">Hydrolase</keyword>
<dbReference type="Gene3D" id="3.40.50.300">
    <property type="entry name" value="P-loop containing nucleotide triphosphate hydrolases"/>
    <property type="match status" value="2"/>
</dbReference>
<keyword evidence="10 12" id="KW-0413">Isomerase</keyword>
<dbReference type="GO" id="GO:0006269">
    <property type="term" value="P:DNA replication, synthesis of primer"/>
    <property type="evidence" value="ECO:0007669"/>
    <property type="project" value="UniProtKB-KW"/>
</dbReference>
<keyword evidence="4 12" id="KW-0547">Nucleotide-binding</keyword>
<feature type="binding site" evidence="12">
    <location>
        <position position="468"/>
    </location>
    <ligand>
        <name>Zn(2+)</name>
        <dbReference type="ChEBI" id="CHEBI:29105"/>
        <label>2</label>
    </ligand>
</feature>
<dbReference type="PANTHER" id="PTHR30580">
    <property type="entry name" value="PRIMOSOMAL PROTEIN N"/>
    <property type="match status" value="1"/>
</dbReference>
<dbReference type="InterPro" id="IPR040498">
    <property type="entry name" value="PriA_CRR"/>
</dbReference>
<feature type="binding site" evidence="12">
    <location>
        <position position="453"/>
    </location>
    <ligand>
        <name>Zn(2+)</name>
        <dbReference type="ChEBI" id="CHEBI:29105"/>
        <label>2</label>
    </ligand>
</feature>
<name>A0A0K2SK09_LIMPI</name>
<keyword evidence="7 12" id="KW-0862">Zinc</keyword>
<dbReference type="InterPro" id="IPR041222">
    <property type="entry name" value="PriA_3primeBD"/>
</dbReference>
<dbReference type="Pfam" id="PF18074">
    <property type="entry name" value="PriA_C"/>
    <property type="match status" value="1"/>
</dbReference>
<dbReference type="GO" id="GO:0006302">
    <property type="term" value="P:double-strand break repair"/>
    <property type="evidence" value="ECO:0007669"/>
    <property type="project" value="InterPro"/>
</dbReference>
<keyword evidence="8 12" id="KW-0067">ATP-binding</keyword>
<organism evidence="15 16">
    <name type="scientific">Limnochorda pilosa</name>
    <dbReference type="NCBI Taxonomy" id="1555112"/>
    <lineage>
        <taxon>Bacteria</taxon>
        <taxon>Bacillati</taxon>
        <taxon>Bacillota</taxon>
        <taxon>Limnochordia</taxon>
        <taxon>Limnochordales</taxon>
        <taxon>Limnochordaceae</taxon>
        <taxon>Limnochorda</taxon>
    </lineage>
</organism>
<comment type="subunit">
    <text evidence="12">Component of the replication restart primosome.</text>
</comment>
<gene>
    <name evidence="12" type="primary">priA</name>
    <name evidence="15" type="ORF">LIP_1588</name>
</gene>
<comment type="catalytic activity">
    <reaction evidence="11 12">
        <text>ATP + H2O = ADP + phosphate + H(+)</text>
        <dbReference type="Rhea" id="RHEA:13065"/>
        <dbReference type="ChEBI" id="CHEBI:15377"/>
        <dbReference type="ChEBI" id="CHEBI:15378"/>
        <dbReference type="ChEBI" id="CHEBI:30616"/>
        <dbReference type="ChEBI" id="CHEBI:43474"/>
        <dbReference type="ChEBI" id="CHEBI:456216"/>
        <dbReference type="EC" id="5.6.2.4"/>
    </reaction>
</comment>
<evidence type="ECO:0000256" key="1">
    <source>
        <dbReference type="ARBA" id="ARBA00022515"/>
    </source>
</evidence>
<dbReference type="PATRIC" id="fig|1555112.3.peg.1621"/>
<dbReference type="KEGG" id="lpil:LIP_1588"/>
<feature type="binding site" evidence="12">
    <location>
        <position position="484"/>
    </location>
    <ligand>
        <name>Zn(2+)</name>
        <dbReference type="ChEBI" id="CHEBI:29105"/>
        <label>1</label>
    </ligand>
</feature>
<evidence type="ECO:0000256" key="7">
    <source>
        <dbReference type="ARBA" id="ARBA00022833"/>
    </source>
</evidence>
<dbReference type="EMBL" id="AP014924">
    <property type="protein sequence ID" value="BAS27435.1"/>
    <property type="molecule type" value="Genomic_DNA"/>
</dbReference>
<keyword evidence="9 12" id="KW-0238">DNA-binding</keyword>
<dbReference type="GO" id="GO:0006270">
    <property type="term" value="P:DNA replication initiation"/>
    <property type="evidence" value="ECO:0007669"/>
    <property type="project" value="TreeGrafter"/>
</dbReference>
<reference evidence="16" key="1">
    <citation type="submission" date="2015-07" db="EMBL/GenBank/DDBJ databases">
        <title>Complete genome sequence and phylogenetic analysis of Limnochorda pilosa.</title>
        <authorList>
            <person name="Watanabe M."/>
            <person name="Kojima H."/>
            <person name="Fukui M."/>
        </authorList>
    </citation>
    <scope>NUCLEOTIDE SEQUENCE [LARGE SCALE GENOMIC DNA]</scope>
    <source>
        <strain evidence="16">HC45</strain>
    </source>
</reference>
<comment type="similarity">
    <text evidence="12">Belongs to the helicase family. PriA subfamily.</text>
</comment>
<evidence type="ECO:0000256" key="5">
    <source>
        <dbReference type="ARBA" id="ARBA00022801"/>
    </source>
</evidence>
<dbReference type="PROSITE" id="PS51194">
    <property type="entry name" value="HELICASE_CTER"/>
    <property type="match status" value="1"/>
</dbReference>
<evidence type="ECO:0000256" key="11">
    <source>
        <dbReference type="ARBA" id="ARBA00048988"/>
    </source>
</evidence>
<feature type="binding site" evidence="12">
    <location>
        <position position="450"/>
    </location>
    <ligand>
        <name>Zn(2+)</name>
        <dbReference type="ChEBI" id="CHEBI:29105"/>
        <label>2</label>
    </ligand>
</feature>
<keyword evidence="1 12" id="KW-0639">Primosome</keyword>
<dbReference type="Gene3D" id="3.40.1440.60">
    <property type="entry name" value="PriA, 3(prime) DNA-binding domain"/>
    <property type="match status" value="1"/>
</dbReference>
<evidence type="ECO:0000256" key="4">
    <source>
        <dbReference type="ARBA" id="ARBA00022741"/>
    </source>
</evidence>
<comment type="cofactor">
    <cofactor evidence="12">
        <name>Zn(2+)</name>
        <dbReference type="ChEBI" id="CHEBI:29105"/>
    </cofactor>
    <text evidence="12">Binds 2 zinc ions per subunit.</text>
</comment>
<comment type="function">
    <text evidence="12">Initiates the restart of stalled replication forks, which reloads the replicative helicase on sites other than the origin of replication. Recognizes and binds to abandoned replication forks and remodels them to uncover a helicase loading site. Promotes assembly of the primosome at these replication forks.</text>
</comment>
<dbReference type="Pfam" id="PF00271">
    <property type="entry name" value="Helicase_C"/>
    <property type="match status" value="1"/>
</dbReference>
<dbReference type="SMART" id="SM00487">
    <property type="entry name" value="DEXDc"/>
    <property type="match status" value="1"/>
</dbReference>
<dbReference type="GO" id="GO:0006310">
    <property type="term" value="P:DNA recombination"/>
    <property type="evidence" value="ECO:0007669"/>
    <property type="project" value="InterPro"/>
</dbReference>
<reference evidence="16" key="2">
    <citation type="journal article" date="2016" name="Int. J. Syst. Evol. Microbiol.">
        <title>Complete genome sequence and cell structure of Limnochorda pilosa, a Gram-negative spore-former within the phylum Firmicutes.</title>
        <authorList>
            <person name="Watanabe M."/>
            <person name="Kojima H."/>
            <person name="Fukui M."/>
        </authorList>
    </citation>
    <scope>NUCLEOTIDE SEQUENCE [LARGE SCALE GENOMIC DNA]</scope>
    <source>
        <strain evidence="16">HC45</strain>
    </source>
</reference>
<feature type="binding site" evidence="12">
    <location>
        <position position="441"/>
    </location>
    <ligand>
        <name>Zn(2+)</name>
        <dbReference type="ChEBI" id="CHEBI:29105"/>
        <label>1</label>
    </ligand>
</feature>